<evidence type="ECO:0000259" key="7">
    <source>
        <dbReference type="PROSITE" id="PS51469"/>
    </source>
</evidence>
<feature type="chain" id="PRO_5001587750" description="SUN domain-containing protein" evidence="6">
    <location>
        <begin position="25"/>
        <end position="593"/>
    </location>
</feature>
<dbReference type="AlphaFoldDB" id="A0A060SRQ9"/>
<name>A0A060SRQ9_PYCCI</name>
<dbReference type="Gene3D" id="2.60.120.260">
    <property type="entry name" value="Galactose-binding domain-like"/>
    <property type="match status" value="1"/>
</dbReference>
<dbReference type="HOGENOM" id="CLU_460144_0_0_1"/>
<accession>A0A060SRQ9</accession>
<dbReference type="Proteomes" id="UP000029665">
    <property type="component" value="Unassembled WGS sequence"/>
</dbReference>
<sequence>MISLREAFAGLLVVLLVIFVVWRAQRSTGQEALGCSVHYKFSATTGISREKTTYLEFAAPSPPHFKRHYHPAILKVFDYSSAARSRPVTRDWSVLGVKARDDRSTRTQIMRESNISALVTDDSDDERPLAPVTTHVYPPTYATKPKSKVLQIDRAVGNQSTAGPSTREPKPTGKGKAPSVYYDRQEKTYGHWAGTEGPSTISTPPVFENEEDIGLGDVFRHLSADDCQLWLRVLGKEGPYWRPVSLGYKREDSRCLTITEKHQEPSWVVHDWSVKRMREMPAQPMVHSGPHTGPRALSQPRHSTQFFKLSPRTTTVIALLIWTVLLPILVLCQPHPFLNIAQKIRASGHAASRFLGRSATPATGYSGQHPESPCLLPDIETILQASIRKAFKGPVLLQDYALEADGGKVLTSLTTPLPRSEKRVSSFSTGQPFGPEVVIDDTLAIGRCWSTTVPSQVGLSTPMLIHPTNVTIDHIPRELAVDIGRAPRRMTLWGVVDGKPNHAHYKSIIAARGKTGGSKAPSLTSGHIFLSLACFEYDINADLHVQTFPVSQDIIDSGMDFGVFVLELLDDWGASSVCLYRVRIHGTPATLSE</sequence>
<feature type="domain" description="SUN" evidence="7">
    <location>
        <begin position="403"/>
        <end position="589"/>
    </location>
</feature>
<reference evidence="8" key="1">
    <citation type="submission" date="2014-01" db="EMBL/GenBank/DDBJ databases">
        <title>The genome of the white-rot fungus Pycnoporus cinnabarinus: a basidiomycete model with a versatile arsenal for lignocellulosic biomass breakdown.</title>
        <authorList>
            <person name="Levasseur A."/>
            <person name="Lomascolo A."/>
            <person name="Ruiz-Duenas F.J."/>
            <person name="Uzan E."/>
            <person name="Piumi F."/>
            <person name="Kues U."/>
            <person name="Ram A.F.J."/>
            <person name="Murat C."/>
            <person name="Haon M."/>
            <person name="Benoit I."/>
            <person name="Arfi Y."/>
            <person name="Chevret D."/>
            <person name="Drula E."/>
            <person name="Kwon M.J."/>
            <person name="Gouret P."/>
            <person name="Lesage-Meessen L."/>
            <person name="Lombard V."/>
            <person name="Mariette J."/>
            <person name="Noirot C."/>
            <person name="Park J."/>
            <person name="Patyshakuliyeva A."/>
            <person name="Wieneger R.A.B."/>
            <person name="Wosten H.A.B."/>
            <person name="Martin F."/>
            <person name="Coutinho P.M."/>
            <person name="de Vries R."/>
            <person name="Martinez A.T."/>
            <person name="Klopp C."/>
            <person name="Pontarotti P."/>
            <person name="Henrissat B."/>
            <person name="Record E."/>
        </authorList>
    </citation>
    <scope>NUCLEOTIDE SEQUENCE [LARGE SCALE GENOMIC DNA]</scope>
    <source>
        <strain evidence="8">BRFM137</strain>
    </source>
</reference>
<dbReference type="PANTHER" id="PTHR12911:SF8">
    <property type="entry name" value="KLAROID PROTEIN-RELATED"/>
    <property type="match status" value="1"/>
</dbReference>
<keyword evidence="2" id="KW-0812">Transmembrane</keyword>
<evidence type="ECO:0000256" key="3">
    <source>
        <dbReference type="ARBA" id="ARBA00022989"/>
    </source>
</evidence>
<keyword evidence="3" id="KW-1133">Transmembrane helix</keyword>
<evidence type="ECO:0000313" key="9">
    <source>
        <dbReference type="Proteomes" id="UP000029665"/>
    </source>
</evidence>
<gene>
    <name evidence="8" type="ORF">BN946_scf185033.g13</name>
</gene>
<feature type="region of interest" description="Disordered" evidence="5">
    <location>
        <begin position="157"/>
        <end position="180"/>
    </location>
</feature>
<evidence type="ECO:0000313" key="8">
    <source>
        <dbReference type="EMBL" id="CDO76816.1"/>
    </source>
</evidence>
<dbReference type="EMBL" id="CCBP010000415">
    <property type="protein sequence ID" value="CDO76816.1"/>
    <property type="molecule type" value="Genomic_DNA"/>
</dbReference>
<keyword evidence="4" id="KW-0472">Membrane</keyword>
<protein>
    <recommendedName>
        <fullName evidence="7">SUN domain-containing protein</fullName>
    </recommendedName>
</protein>
<dbReference type="OrthoDB" id="342281at2759"/>
<feature type="signal peptide" evidence="6">
    <location>
        <begin position="1"/>
        <end position="24"/>
    </location>
</feature>
<dbReference type="STRING" id="5643.A0A060SRQ9"/>
<dbReference type="PANTHER" id="PTHR12911">
    <property type="entry name" value="SAD1/UNC-84-LIKE PROTEIN-RELATED"/>
    <property type="match status" value="1"/>
</dbReference>
<evidence type="ECO:0000256" key="6">
    <source>
        <dbReference type="SAM" id="SignalP"/>
    </source>
</evidence>
<dbReference type="PROSITE" id="PS51469">
    <property type="entry name" value="SUN"/>
    <property type="match status" value="1"/>
</dbReference>
<keyword evidence="6" id="KW-0732">Signal</keyword>
<evidence type="ECO:0000256" key="4">
    <source>
        <dbReference type="ARBA" id="ARBA00023136"/>
    </source>
</evidence>
<comment type="subcellular location">
    <subcellularLocation>
        <location evidence="1">Membrane</location>
    </subcellularLocation>
</comment>
<dbReference type="InterPro" id="IPR045119">
    <property type="entry name" value="SUN1-5"/>
</dbReference>
<comment type="caution">
    <text evidence="8">The sequence shown here is derived from an EMBL/GenBank/DDBJ whole genome shotgun (WGS) entry which is preliminary data.</text>
</comment>
<keyword evidence="9" id="KW-1185">Reference proteome</keyword>
<evidence type="ECO:0000256" key="5">
    <source>
        <dbReference type="SAM" id="MobiDB-lite"/>
    </source>
</evidence>
<dbReference type="GO" id="GO:0034993">
    <property type="term" value="C:meiotic nuclear membrane microtubule tethering complex"/>
    <property type="evidence" value="ECO:0007669"/>
    <property type="project" value="TreeGrafter"/>
</dbReference>
<evidence type="ECO:0000256" key="1">
    <source>
        <dbReference type="ARBA" id="ARBA00004370"/>
    </source>
</evidence>
<proteinExistence type="predicted"/>
<dbReference type="GO" id="GO:0043495">
    <property type="term" value="F:protein-membrane adaptor activity"/>
    <property type="evidence" value="ECO:0007669"/>
    <property type="project" value="TreeGrafter"/>
</dbReference>
<dbReference type="InterPro" id="IPR012919">
    <property type="entry name" value="SUN_dom"/>
</dbReference>
<organism evidence="8 9">
    <name type="scientific">Pycnoporus cinnabarinus</name>
    <name type="common">Cinnabar-red polypore</name>
    <name type="synonym">Trametes cinnabarina</name>
    <dbReference type="NCBI Taxonomy" id="5643"/>
    <lineage>
        <taxon>Eukaryota</taxon>
        <taxon>Fungi</taxon>
        <taxon>Dikarya</taxon>
        <taxon>Basidiomycota</taxon>
        <taxon>Agaricomycotina</taxon>
        <taxon>Agaricomycetes</taxon>
        <taxon>Polyporales</taxon>
        <taxon>Polyporaceae</taxon>
        <taxon>Trametes</taxon>
    </lineage>
</organism>
<evidence type="ECO:0000256" key="2">
    <source>
        <dbReference type="ARBA" id="ARBA00022692"/>
    </source>
</evidence>